<feature type="compositionally biased region" description="Polar residues" evidence="1">
    <location>
        <begin position="288"/>
        <end position="297"/>
    </location>
</feature>
<proteinExistence type="predicted"/>
<evidence type="ECO:0000256" key="1">
    <source>
        <dbReference type="SAM" id="MobiDB-lite"/>
    </source>
</evidence>
<feature type="compositionally biased region" description="Low complexity" evidence="1">
    <location>
        <begin position="350"/>
        <end position="359"/>
    </location>
</feature>
<evidence type="ECO:0000313" key="3">
    <source>
        <dbReference type="Proteomes" id="UP001642484"/>
    </source>
</evidence>
<reference evidence="2 3" key="1">
    <citation type="submission" date="2024-02" db="EMBL/GenBank/DDBJ databases">
        <authorList>
            <person name="Chen Y."/>
            <person name="Shah S."/>
            <person name="Dougan E. K."/>
            <person name="Thang M."/>
            <person name="Chan C."/>
        </authorList>
    </citation>
    <scope>NUCLEOTIDE SEQUENCE [LARGE SCALE GENOMIC DNA]</scope>
</reference>
<feature type="region of interest" description="Disordered" evidence="1">
    <location>
        <begin position="280"/>
        <end position="461"/>
    </location>
</feature>
<dbReference type="Proteomes" id="UP001642484">
    <property type="component" value="Unassembled WGS sequence"/>
</dbReference>
<accession>A0ABP0HUR5</accession>
<dbReference type="EMBL" id="CAXAMN010001274">
    <property type="protein sequence ID" value="CAK8993578.1"/>
    <property type="molecule type" value="Genomic_DNA"/>
</dbReference>
<feature type="non-terminal residue" evidence="2">
    <location>
        <position position="519"/>
    </location>
</feature>
<protein>
    <submittedName>
        <fullName evidence="2">Uncharacterized protein</fullName>
    </submittedName>
</protein>
<organism evidence="2 3">
    <name type="scientific">Durusdinium trenchii</name>
    <dbReference type="NCBI Taxonomy" id="1381693"/>
    <lineage>
        <taxon>Eukaryota</taxon>
        <taxon>Sar</taxon>
        <taxon>Alveolata</taxon>
        <taxon>Dinophyceae</taxon>
        <taxon>Suessiales</taxon>
        <taxon>Symbiodiniaceae</taxon>
        <taxon>Durusdinium</taxon>
    </lineage>
</organism>
<feature type="compositionally biased region" description="Pro residues" evidence="1">
    <location>
        <begin position="335"/>
        <end position="349"/>
    </location>
</feature>
<comment type="caution">
    <text evidence="2">The sequence shown here is derived from an EMBL/GenBank/DDBJ whole genome shotgun (WGS) entry which is preliminary data.</text>
</comment>
<name>A0ABP0HUR5_9DINO</name>
<feature type="compositionally biased region" description="Basic residues" evidence="1">
    <location>
        <begin position="399"/>
        <end position="412"/>
    </location>
</feature>
<evidence type="ECO:0000313" key="2">
    <source>
        <dbReference type="EMBL" id="CAK8993578.1"/>
    </source>
</evidence>
<sequence>MSNVNARTLNHVEQITQFLNSSKKNLSKERYEDLQQKQAESMVERFMNTGVEMDMVGQLSDLISKGPWTSKQKEDLQLAVSEAIDKDMPGKSQQRRPNQTCRHFNPYFSRQDCEVLADQSTSFVDKLDRISVRAVKIGLHLPSEETIREMVRAGTDEGLVLPGEKKAKLQAVRQFKTFLRQRVRRLPKVPVLQTLPQTPEELVNFKDAYADDPPAGRVRTDRQNADIYLRGSRAEASSSSSAQPAQQGADALRFLGQMLQDALFGGQRNHGADNLQNFHIVKPRQKRLSNGSSTQVEGDTPPKALCDVPEDSELKETPDKTSALPQNTSTSAPAEKPPASAPPEKPPASAPAEKPPASALTPLTPSAAAVAVQNALQTRSRKRAAQSEEDSDGQDAPTKKRPSTKAKPKKSVVKKDKKVEPKKSVVKKDKKVEPKESVVKQNKQVGKPVEAKAARPPMMEEGQSTVMFLEGKLHRNSGGFRAFAHKNDRSDRKFSFKTRSPEEAWEAALTWIEGNQRPK</sequence>
<keyword evidence="3" id="KW-1185">Reference proteome</keyword>
<feature type="compositionally biased region" description="Basic and acidic residues" evidence="1">
    <location>
        <begin position="413"/>
        <end position="438"/>
    </location>
</feature>
<gene>
    <name evidence="2" type="ORF">CCMP2556_LOCUS3298</name>
</gene>